<evidence type="ECO:0000313" key="12">
    <source>
        <dbReference type="EMBL" id="NDU93681.1"/>
    </source>
</evidence>
<organism evidence="12 13">
    <name type="scientific">Spirosoma terrae</name>
    <dbReference type="NCBI Taxonomy" id="1968276"/>
    <lineage>
        <taxon>Bacteria</taxon>
        <taxon>Pseudomonadati</taxon>
        <taxon>Bacteroidota</taxon>
        <taxon>Cytophagia</taxon>
        <taxon>Cytophagales</taxon>
        <taxon>Cytophagaceae</taxon>
        <taxon>Spirosoma</taxon>
    </lineage>
</organism>
<comment type="cofactor">
    <cofactor evidence="11">
        <name>Mg(2+)</name>
        <dbReference type="ChEBI" id="CHEBI:18420"/>
    </cofactor>
    <cofactor evidence="11">
        <name>Mn(2+)</name>
        <dbReference type="ChEBI" id="CHEBI:29035"/>
    </cofactor>
    <text evidence="11">Magnesium. Can also use manganese.</text>
</comment>
<sequence>MESATRIHRWFGRLMGNRFEISVVSSDTDWANTRLADAVAEIRRIERLLTTFDDTSQTNQINANAGIRPVQVDAEVFALISRSLRLSALTQGAFDITYGSLDKRFWNFDTTMTALPDAKTARRLVRLINYRHVVLDESALTVFLKEKGMRIGFGGIGKGYAAEQAKRLLQSLGVESGIVNAAGDLTTWGKQPNGQPWTIGIADPDNQGGAIRAFSYLTISDMAVATSGNYEKYVLINGKRYSHTIDPKTGYPVSGIKSVTVIAPNTELADALATPVMVMGVDVGLHLINQMHHIACIIIDEEDQIHTSSNIRTITPASV</sequence>
<comment type="catalytic activity">
    <reaction evidence="9 10">
        <text>L-threonyl-[protein] + FAD = FMN-L-threonyl-[protein] + AMP + H(+)</text>
        <dbReference type="Rhea" id="RHEA:36847"/>
        <dbReference type="Rhea" id="RHEA-COMP:11060"/>
        <dbReference type="Rhea" id="RHEA-COMP:11061"/>
        <dbReference type="ChEBI" id="CHEBI:15378"/>
        <dbReference type="ChEBI" id="CHEBI:30013"/>
        <dbReference type="ChEBI" id="CHEBI:57692"/>
        <dbReference type="ChEBI" id="CHEBI:74257"/>
        <dbReference type="ChEBI" id="CHEBI:456215"/>
        <dbReference type="EC" id="2.7.1.180"/>
    </reaction>
</comment>
<dbReference type="Pfam" id="PF02424">
    <property type="entry name" value="ApbE"/>
    <property type="match status" value="1"/>
</dbReference>
<reference evidence="12 13" key="1">
    <citation type="submission" date="2020-02" db="EMBL/GenBank/DDBJ databases">
        <title>Draft genome sequence of two Spirosoma agri KCTC 52727 and Spirosoma terrae KCTC 52035.</title>
        <authorList>
            <person name="Rojas J."/>
            <person name="Ambika Manirajan B."/>
            <person name="Suarez C."/>
            <person name="Ratering S."/>
            <person name="Schnell S."/>
        </authorList>
    </citation>
    <scope>NUCLEOTIDE SEQUENCE [LARGE SCALE GENOMIC DNA]</scope>
    <source>
        <strain evidence="12 13">KCTC 52035</strain>
    </source>
</reference>
<accession>A0A6L9L3J7</accession>
<evidence type="ECO:0000256" key="5">
    <source>
        <dbReference type="ARBA" id="ARBA00022723"/>
    </source>
</evidence>
<keyword evidence="5 10" id="KW-0479">Metal-binding</keyword>
<evidence type="ECO:0000256" key="1">
    <source>
        <dbReference type="ARBA" id="ARBA00011955"/>
    </source>
</evidence>
<protein>
    <recommendedName>
        <fullName evidence="2 10">FAD:protein FMN transferase</fullName>
        <ecNumber evidence="1 10">2.7.1.180</ecNumber>
    </recommendedName>
    <alternativeName>
        <fullName evidence="8 10">Flavin transferase</fullName>
    </alternativeName>
</protein>
<keyword evidence="3 10" id="KW-0285">Flavoprotein</keyword>
<feature type="binding site" evidence="11">
    <location>
        <position position="270"/>
    </location>
    <ligand>
        <name>Mg(2+)</name>
        <dbReference type="ChEBI" id="CHEBI:18420"/>
    </ligand>
</feature>
<dbReference type="GO" id="GO:0016740">
    <property type="term" value="F:transferase activity"/>
    <property type="evidence" value="ECO:0007669"/>
    <property type="project" value="UniProtKB-UniRule"/>
</dbReference>
<keyword evidence="13" id="KW-1185">Reference proteome</keyword>
<dbReference type="PANTHER" id="PTHR30040:SF2">
    <property type="entry name" value="FAD:PROTEIN FMN TRANSFERASE"/>
    <property type="match status" value="1"/>
</dbReference>
<dbReference type="Gene3D" id="3.10.520.10">
    <property type="entry name" value="ApbE-like domains"/>
    <property type="match status" value="1"/>
</dbReference>
<dbReference type="PANTHER" id="PTHR30040">
    <property type="entry name" value="THIAMINE BIOSYNTHESIS LIPOPROTEIN APBE"/>
    <property type="match status" value="1"/>
</dbReference>
<gene>
    <name evidence="12" type="ORF">GK108_02250</name>
</gene>
<comment type="caution">
    <text evidence="12">The sequence shown here is derived from an EMBL/GenBank/DDBJ whole genome shotgun (WGS) entry which is preliminary data.</text>
</comment>
<dbReference type="AlphaFoldDB" id="A0A6L9L3J7"/>
<name>A0A6L9L3J7_9BACT</name>
<evidence type="ECO:0000256" key="7">
    <source>
        <dbReference type="ARBA" id="ARBA00022842"/>
    </source>
</evidence>
<keyword evidence="7 10" id="KW-0460">Magnesium</keyword>
<evidence type="ECO:0000256" key="3">
    <source>
        <dbReference type="ARBA" id="ARBA00022630"/>
    </source>
</evidence>
<dbReference type="EC" id="2.7.1.180" evidence="1 10"/>
<dbReference type="GO" id="GO:0046872">
    <property type="term" value="F:metal ion binding"/>
    <property type="evidence" value="ECO:0007669"/>
    <property type="project" value="UniProtKB-UniRule"/>
</dbReference>
<evidence type="ECO:0000256" key="6">
    <source>
        <dbReference type="ARBA" id="ARBA00022827"/>
    </source>
</evidence>
<dbReference type="EMBL" id="JAAFZH010000001">
    <property type="protein sequence ID" value="NDU93681.1"/>
    <property type="molecule type" value="Genomic_DNA"/>
</dbReference>
<evidence type="ECO:0000256" key="9">
    <source>
        <dbReference type="ARBA" id="ARBA00048540"/>
    </source>
</evidence>
<evidence type="ECO:0000256" key="8">
    <source>
        <dbReference type="ARBA" id="ARBA00031306"/>
    </source>
</evidence>
<feature type="binding site" evidence="11">
    <location>
        <position position="274"/>
    </location>
    <ligand>
        <name>Mg(2+)</name>
        <dbReference type="ChEBI" id="CHEBI:18420"/>
    </ligand>
</feature>
<evidence type="ECO:0000256" key="10">
    <source>
        <dbReference type="PIRNR" id="PIRNR006268"/>
    </source>
</evidence>
<dbReference type="PIRSF" id="PIRSF006268">
    <property type="entry name" value="ApbE"/>
    <property type="match status" value="1"/>
</dbReference>
<evidence type="ECO:0000256" key="11">
    <source>
        <dbReference type="PIRSR" id="PIRSR006268-2"/>
    </source>
</evidence>
<evidence type="ECO:0000256" key="2">
    <source>
        <dbReference type="ARBA" id="ARBA00016337"/>
    </source>
</evidence>
<keyword evidence="6 10" id="KW-0274">FAD</keyword>
<dbReference type="SUPFAM" id="SSF143631">
    <property type="entry name" value="ApbE-like"/>
    <property type="match status" value="1"/>
</dbReference>
<proteinExistence type="inferred from homology"/>
<evidence type="ECO:0000256" key="4">
    <source>
        <dbReference type="ARBA" id="ARBA00022679"/>
    </source>
</evidence>
<dbReference type="InterPro" id="IPR024932">
    <property type="entry name" value="ApbE"/>
</dbReference>
<dbReference type="RefSeq" id="WP_163942110.1">
    <property type="nucleotide sequence ID" value="NZ_JAAFZH010000001.1"/>
</dbReference>
<evidence type="ECO:0000313" key="13">
    <source>
        <dbReference type="Proteomes" id="UP000474175"/>
    </source>
</evidence>
<feature type="binding site" evidence="11">
    <location>
        <position position="155"/>
    </location>
    <ligand>
        <name>Mg(2+)</name>
        <dbReference type="ChEBI" id="CHEBI:18420"/>
    </ligand>
</feature>
<dbReference type="InterPro" id="IPR003374">
    <property type="entry name" value="ApbE-like_sf"/>
</dbReference>
<comment type="similarity">
    <text evidence="10">Belongs to the ApbE family.</text>
</comment>
<dbReference type="Proteomes" id="UP000474175">
    <property type="component" value="Unassembled WGS sequence"/>
</dbReference>
<keyword evidence="4 10" id="KW-0808">Transferase</keyword>